<evidence type="ECO:0000313" key="1">
    <source>
        <dbReference type="EMBL" id="GAA1184382.1"/>
    </source>
</evidence>
<accession>A0ABN1UZL7</accession>
<dbReference type="NCBIfam" id="NF033521">
    <property type="entry name" value="lasso_leader_L3"/>
    <property type="match status" value="1"/>
</dbReference>
<protein>
    <recommendedName>
        <fullName evidence="3">Lasso RiPP family leader peptide-containing protein</fullName>
    </recommendedName>
</protein>
<comment type="caution">
    <text evidence="1">The sequence shown here is derived from an EMBL/GenBank/DDBJ whole genome shotgun (WGS) entry which is preliminary data.</text>
</comment>
<sequence>MEKEAYEAPVVVELGSFSEETGVFGIRNGDEITWFFDTWI</sequence>
<keyword evidence="2" id="KW-1185">Reference proteome</keyword>
<evidence type="ECO:0008006" key="3">
    <source>
        <dbReference type="Google" id="ProtNLM"/>
    </source>
</evidence>
<dbReference type="Proteomes" id="UP001501371">
    <property type="component" value="Unassembled WGS sequence"/>
</dbReference>
<dbReference type="RefSeq" id="WP_344280242.1">
    <property type="nucleotide sequence ID" value="NZ_BAAAKV010000046.1"/>
</dbReference>
<dbReference type="EMBL" id="BAAAKV010000046">
    <property type="protein sequence ID" value="GAA1184382.1"/>
    <property type="molecule type" value="Genomic_DNA"/>
</dbReference>
<organism evidence="1 2">
    <name type="scientific">Streptomyces hebeiensis</name>
    <dbReference type="NCBI Taxonomy" id="229486"/>
    <lineage>
        <taxon>Bacteria</taxon>
        <taxon>Bacillati</taxon>
        <taxon>Actinomycetota</taxon>
        <taxon>Actinomycetes</taxon>
        <taxon>Kitasatosporales</taxon>
        <taxon>Streptomycetaceae</taxon>
        <taxon>Streptomyces</taxon>
    </lineage>
</organism>
<gene>
    <name evidence="1" type="ORF">GCM10009654_47380</name>
</gene>
<evidence type="ECO:0000313" key="2">
    <source>
        <dbReference type="Proteomes" id="UP001501371"/>
    </source>
</evidence>
<reference evidence="1 2" key="1">
    <citation type="journal article" date="2019" name="Int. J. Syst. Evol. Microbiol.">
        <title>The Global Catalogue of Microorganisms (GCM) 10K type strain sequencing project: providing services to taxonomists for standard genome sequencing and annotation.</title>
        <authorList>
            <consortium name="The Broad Institute Genomics Platform"/>
            <consortium name="The Broad Institute Genome Sequencing Center for Infectious Disease"/>
            <person name="Wu L."/>
            <person name="Ma J."/>
        </authorList>
    </citation>
    <scope>NUCLEOTIDE SEQUENCE [LARGE SCALE GENOMIC DNA]</scope>
    <source>
        <strain evidence="1 2">JCM 12696</strain>
    </source>
</reference>
<name>A0ABN1UZL7_9ACTN</name>
<proteinExistence type="predicted"/>